<dbReference type="PROSITE" id="PS51012">
    <property type="entry name" value="ABC_TM2"/>
    <property type="match status" value="1"/>
</dbReference>
<proteinExistence type="predicted"/>
<sequence>MEPNYIIKKKQLKQNLLTEIYALTKRLYLQIIRRPSTFIAGMIQPLLWLLLFGSLFQNIPVDLFTKNLKYEQFLSPGIIIFTSFNGSINAGLPLIFDREFGFLNRILISPLISKDSLLISSLISINTITIIQTLTIIIFNIFILNSNQVIYSINFIIPIIILITTSIASISICTAFIVPGHIEFLALLLLVNLPTLFSSTALAPLAFMPYWLQILACLNPITYAIEILRYICFNHSKFNLSTEIIKTVWFNFSVNDSILILILINIISFISVKYIIQYKYE</sequence>
<dbReference type="InterPro" id="IPR000412">
    <property type="entry name" value="ABC_2_transport"/>
</dbReference>
<evidence type="ECO:0000256" key="3">
    <source>
        <dbReference type="ARBA" id="ARBA00022989"/>
    </source>
</evidence>
<dbReference type="InterPro" id="IPR051784">
    <property type="entry name" value="Nod_factor_ABC_transporter"/>
</dbReference>
<feature type="transmembrane region" description="Helical" evidence="5">
    <location>
        <begin position="155"/>
        <end position="178"/>
    </location>
</feature>
<dbReference type="PANTHER" id="PTHR43229:SF2">
    <property type="entry name" value="NODULATION PROTEIN J"/>
    <property type="match status" value="1"/>
</dbReference>
<dbReference type="PANTHER" id="PTHR43229">
    <property type="entry name" value="NODULATION PROTEIN J"/>
    <property type="match status" value="1"/>
</dbReference>
<reference evidence="7" key="2">
    <citation type="submission" date="2019-04" db="EMBL/GenBank/DDBJ databases">
        <authorList>
            <person name="Pasella M."/>
        </authorList>
    </citation>
    <scope>NUCLEOTIDE SEQUENCE</scope>
    <source>
        <strain evidence="7">PD2206</strain>
    </source>
</reference>
<dbReference type="PIRSF" id="PIRSF006648">
    <property type="entry name" value="DrrB"/>
    <property type="match status" value="1"/>
</dbReference>
<evidence type="ECO:0000313" key="7">
    <source>
        <dbReference type="EMBL" id="QCI04395.1"/>
    </source>
</evidence>
<keyword evidence="3 5" id="KW-1133">Transmembrane helix</keyword>
<evidence type="ECO:0000256" key="1">
    <source>
        <dbReference type="ARBA" id="ARBA00004141"/>
    </source>
</evidence>
<feature type="transmembrane region" description="Helical" evidence="5">
    <location>
        <begin position="76"/>
        <end position="96"/>
    </location>
</feature>
<dbReference type="InterPro" id="IPR047817">
    <property type="entry name" value="ABC2_TM_bact-type"/>
</dbReference>
<evidence type="ECO:0000259" key="6">
    <source>
        <dbReference type="PROSITE" id="PS51012"/>
    </source>
</evidence>
<keyword evidence="4 5" id="KW-0472">Membrane</keyword>
<reference evidence="7" key="1">
    <citation type="journal article" date="2019" name="Mol. Phylogenet. Evol.">
        <title>Morphological evolution and classification of the red algal order Ceramiales inferred using plastid phylogenomics.</title>
        <authorList>
            <person name="Diaz-Tapia P."/>
            <person name="Pasella M.M."/>
            <person name="Verbruggen H."/>
            <person name="Maggs C.A."/>
        </authorList>
    </citation>
    <scope>NUCLEOTIDE SEQUENCE</scope>
    <source>
        <strain evidence="7">PD2206</strain>
    </source>
</reference>
<feature type="domain" description="ABC transmembrane type-2" evidence="6">
    <location>
        <begin position="36"/>
        <end position="279"/>
    </location>
</feature>
<keyword evidence="2 5" id="KW-0812">Transmembrane</keyword>
<evidence type="ECO:0000256" key="5">
    <source>
        <dbReference type="SAM" id="Phobius"/>
    </source>
</evidence>
<dbReference type="EMBL" id="MK814610">
    <property type="protein sequence ID" value="QCI04395.1"/>
    <property type="molecule type" value="Genomic_DNA"/>
</dbReference>
<feature type="transmembrane region" description="Helical" evidence="5">
    <location>
        <begin position="36"/>
        <end position="56"/>
    </location>
</feature>
<geneLocation type="plastid" evidence="7"/>
<organism evidence="7">
    <name type="scientific">Antithamnion hubbsii</name>
    <dbReference type="NCBI Taxonomy" id="1005974"/>
    <lineage>
        <taxon>Eukaryota</taxon>
        <taxon>Rhodophyta</taxon>
        <taxon>Florideophyceae</taxon>
        <taxon>Rhodymeniophycidae</taxon>
        <taxon>Ceramiales</taxon>
        <taxon>Ceramiaceae</taxon>
        <taxon>Antithamnion</taxon>
    </lineage>
</organism>
<keyword evidence="7" id="KW-0934">Plastid</keyword>
<evidence type="ECO:0000256" key="4">
    <source>
        <dbReference type="ARBA" id="ARBA00023136"/>
    </source>
</evidence>
<accession>A0A4D6WS71</accession>
<feature type="transmembrane region" description="Helical" evidence="5">
    <location>
        <begin position="117"/>
        <end position="143"/>
    </location>
</feature>
<dbReference type="AlphaFoldDB" id="A0A4D6WS71"/>
<evidence type="ECO:0000256" key="2">
    <source>
        <dbReference type="ARBA" id="ARBA00022692"/>
    </source>
</evidence>
<protein>
    <recommendedName>
        <fullName evidence="6">ABC transmembrane type-2 domain-containing protein</fullName>
    </recommendedName>
</protein>
<comment type="subcellular location">
    <subcellularLocation>
        <location evidence="1">Membrane</location>
        <topology evidence="1">Multi-pass membrane protein</topology>
    </subcellularLocation>
</comment>
<dbReference type="GO" id="GO:0140359">
    <property type="term" value="F:ABC-type transporter activity"/>
    <property type="evidence" value="ECO:0007669"/>
    <property type="project" value="InterPro"/>
</dbReference>
<feature type="transmembrane region" description="Helical" evidence="5">
    <location>
        <begin position="185"/>
        <end position="212"/>
    </location>
</feature>
<gene>
    <name evidence="7" type="primary">ycf38</name>
</gene>
<dbReference type="InterPro" id="IPR013525">
    <property type="entry name" value="ABC2_TM"/>
</dbReference>
<feature type="transmembrane region" description="Helical" evidence="5">
    <location>
        <begin position="258"/>
        <end position="276"/>
    </location>
</feature>
<name>A0A4D6WS71_9FLOR</name>
<dbReference type="GO" id="GO:0043190">
    <property type="term" value="C:ATP-binding cassette (ABC) transporter complex"/>
    <property type="evidence" value="ECO:0007669"/>
    <property type="project" value="InterPro"/>
</dbReference>
<dbReference type="Pfam" id="PF01061">
    <property type="entry name" value="ABC2_membrane"/>
    <property type="match status" value="1"/>
</dbReference>